<reference evidence="1" key="1">
    <citation type="submission" date="2016-04" db="EMBL/GenBank/DDBJ databases">
        <authorList>
            <person name="Evans L.H."/>
            <person name="Alamgir A."/>
            <person name="Owens N."/>
            <person name="Weber N.D."/>
            <person name="Virtaneva K."/>
            <person name="Barbian K."/>
            <person name="Babar A."/>
            <person name="Rosenke K."/>
        </authorList>
    </citation>
    <scope>NUCLEOTIDE SEQUENCE</scope>
    <source>
        <strain evidence="1">86</strain>
    </source>
</reference>
<dbReference type="AlphaFoldDB" id="A0A212KBX5"/>
<evidence type="ECO:0000313" key="1">
    <source>
        <dbReference type="EMBL" id="SBW09176.1"/>
    </source>
</evidence>
<dbReference type="EMBL" id="FLUO01000001">
    <property type="protein sequence ID" value="SBW09176.1"/>
    <property type="molecule type" value="Genomic_DNA"/>
</dbReference>
<gene>
    <name evidence="1" type="ORF">KL86APRO_12533</name>
</gene>
<protein>
    <submittedName>
        <fullName evidence="1">Uncharacterized protein</fullName>
    </submittedName>
</protein>
<name>A0A212KBX5_9PROT</name>
<organism evidence="1">
    <name type="scientific">uncultured Alphaproteobacteria bacterium</name>
    <dbReference type="NCBI Taxonomy" id="91750"/>
    <lineage>
        <taxon>Bacteria</taxon>
        <taxon>Pseudomonadati</taxon>
        <taxon>Pseudomonadota</taxon>
        <taxon>Alphaproteobacteria</taxon>
        <taxon>environmental samples</taxon>
    </lineage>
</organism>
<proteinExistence type="predicted"/>
<sequence length="136" mass="13650">MAALTNDRDTRSRAGTRRALGAAADVLVHAGAIVVRNAAGFAAPGTTALGLAALGIAQERVDNRNGVAGALPVEIDTGVFQVGNSAGADELTAADIGADCYLVDDQTVAKTNGGNTRSPAGKVFDVDAAGVWVRFA</sequence>
<accession>A0A212KBX5</accession>